<evidence type="ECO:0000256" key="2">
    <source>
        <dbReference type="ARBA" id="ARBA00022692"/>
    </source>
</evidence>
<evidence type="ECO:0000256" key="4">
    <source>
        <dbReference type="ARBA" id="ARBA00023136"/>
    </source>
</evidence>
<evidence type="ECO:0000256" key="1">
    <source>
        <dbReference type="ARBA" id="ARBA00004141"/>
    </source>
</evidence>
<dbReference type="PANTHER" id="PTHR24060">
    <property type="entry name" value="METABOTROPIC GLUTAMATE RECEPTOR"/>
    <property type="match status" value="1"/>
</dbReference>
<dbReference type="PRINTS" id="PR00248">
    <property type="entry name" value="GPCRMGR"/>
</dbReference>
<evidence type="ECO:0000256" key="7">
    <source>
        <dbReference type="SAM" id="MobiDB-lite"/>
    </source>
</evidence>
<dbReference type="Gene3D" id="3.40.50.2300">
    <property type="match status" value="1"/>
</dbReference>
<feature type="region of interest" description="Disordered" evidence="7">
    <location>
        <begin position="129"/>
        <end position="153"/>
    </location>
</feature>
<evidence type="ECO:0000313" key="11">
    <source>
        <dbReference type="Proteomes" id="UP000440578"/>
    </source>
</evidence>
<sequence length="153" mass="16832">MLLSALATRRRPPLLAVPLALLVALLPGPALPSPLENTEPRVVRLEGDLTFGGLFPMHEHISRGDQAHCGKIKQEKGIQRLEAMLWAVDEINRDPRLLPGIRIGVRILDTCSSGTYALEQSMEFVRSNMNQGSSGWQTEARCRRSSHSTEPAG</sequence>
<dbReference type="Proteomes" id="UP000440578">
    <property type="component" value="Unassembled WGS sequence"/>
</dbReference>
<dbReference type="EMBL" id="VIIS01001380">
    <property type="protein sequence ID" value="KAF0299253.1"/>
    <property type="molecule type" value="Genomic_DNA"/>
</dbReference>
<comment type="subcellular location">
    <subcellularLocation>
        <location evidence="1">Membrane</location>
        <topology evidence="1">Multi-pass membrane protein</topology>
    </subcellularLocation>
</comment>
<keyword evidence="5 10" id="KW-0675">Receptor</keyword>
<dbReference type="Pfam" id="PF01094">
    <property type="entry name" value="ANF_receptor"/>
    <property type="match status" value="1"/>
</dbReference>
<dbReference type="GO" id="GO:0016020">
    <property type="term" value="C:membrane"/>
    <property type="evidence" value="ECO:0007669"/>
    <property type="project" value="UniProtKB-SubCell"/>
</dbReference>
<dbReference type="SUPFAM" id="SSF53822">
    <property type="entry name" value="Periplasmic binding protein-like I"/>
    <property type="match status" value="1"/>
</dbReference>
<evidence type="ECO:0000259" key="9">
    <source>
        <dbReference type="Pfam" id="PF01094"/>
    </source>
</evidence>
<keyword evidence="3" id="KW-1133">Transmembrane helix</keyword>
<evidence type="ECO:0000256" key="3">
    <source>
        <dbReference type="ARBA" id="ARBA00022989"/>
    </source>
</evidence>
<keyword evidence="8" id="KW-0732">Signal</keyword>
<dbReference type="InterPro" id="IPR001828">
    <property type="entry name" value="ANF_lig-bd_rcpt"/>
</dbReference>
<feature type="chain" id="PRO_5025621839" evidence="8">
    <location>
        <begin position="33"/>
        <end position="153"/>
    </location>
</feature>
<keyword evidence="11" id="KW-1185">Reference proteome</keyword>
<gene>
    <name evidence="10" type="primary">GRM3</name>
    <name evidence="10" type="ORF">FJT64_027978</name>
</gene>
<dbReference type="OrthoDB" id="425344at2759"/>
<dbReference type="AlphaFoldDB" id="A0A6A4W027"/>
<keyword evidence="6" id="KW-0325">Glycoprotein</keyword>
<proteinExistence type="predicted"/>
<name>A0A6A4W027_AMPAM</name>
<dbReference type="InterPro" id="IPR050726">
    <property type="entry name" value="mGluR"/>
</dbReference>
<keyword evidence="2" id="KW-0812">Transmembrane</keyword>
<evidence type="ECO:0000256" key="6">
    <source>
        <dbReference type="ARBA" id="ARBA00023180"/>
    </source>
</evidence>
<accession>A0A6A4W027</accession>
<evidence type="ECO:0000256" key="8">
    <source>
        <dbReference type="SAM" id="SignalP"/>
    </source>
</evidence>
<reference evidence="10 11" key="1">
    <citation type="submission" date="2019-07" db="EMBL/GenBank/DDBJ databases">
        <title>Draft genome assembly of a fouling barnacle, Amphibalanus amphitrite (Darwin, 1854): The first reference genome for Thecostraca.</title>
        <authorList>
            <person name="Kim W."/>
        </authorList>
    </citation>
    <scope>NUCLEOTIDE SEQUENCE [LARGE SCALE GENOMIC DNA]</scope>
    <source>
        <strain evidence="10">SNU_AA5</strain>
        <tissue evidence="10">Soma without cirri and trophi</tissue>
    </source>
</reference>
<evidence type="ECO:0000313" key="10">
    <source>
        <dbReference type="EMBL" id="KAF0299253.1"/>
    </source>
</evidence>
<dbReference type="GO" id="GO:0004930">
    <property type="term" value="F:G protein-coupled receptor activity"/>
    <property type="evidence" value="ECO:0007669"/>
    <property type="project" value="InterPro"/>
</dbReference>
<dbReference type="InterPro" id="IPR028082">
    <property type="entry name" value="Peripla_BP_I"/>
</dbReference>
<feature type="signal peptide" evidence="8">
    <location>
        <begin position="1"/>
        <end position="32"/>
    </location>
</feature>
<keyword evidence="4" id="KW-0472">Membrane</keyword>
<protein>
    <submittedName>
        <fullName evidence="10">Metabotropic glutamate receptor 3</fullName>
    </submittedName>
</protein>
<comment type="caution">
    <text evidence="10">The sequence shown here is derived from an EMBL/GenBank/DDBJ whole genome shotgun (WGS) entry which is preliminary data.</text>
</comment>
<dbReference type="InterPro" id="IPR000337">
    <property type="entry name" value="GPCR_3"/>
</dbReference>
<feature type="domain" description="Receptor ligand binding region" evidence="9">
    <location>
        <begin position="80"/>
        <end position="127"/>
    </location>
</feature>
<evidence type="ECO:0000256" key="5">
    <source>
        <dbReference type="ARBA" id="ARBA00023170"/>
    </source>
</evidence>
<organism evidence="10 11">
    <name type="scientific">Amphibalanus amphitrite</name>
    <name type="common">Striped barnacle</name>
    <name type="synonym">Balanus amphitrite</name>
    <dbReference type="NCBI Taxonomy" id="1232801"/>
    <lineage>
        <taxon>Eukaryota</taxon>
        <taxon>Metazoa</taxon>
        <taxon>Ecdysozoa</taxon>
        <taxon>Arthropoda</taxon>
        <taxon>Crustacea</taxon>
        <taxon>Multicrustacea</taxon>
        <taxon>Cirripedia</taxon>
        <taxon>Thoracica</taxon>
        <taxon>Thoracicalcarea</taxon>
        <taxon>Balanomorpha</taxon>
        <taxon>Balanoidea</taxon>
        <taxon>Balanidae</taxon>
        <taxon>Amphibalaninae</taxon>
        <taxon>Amphibalanus</taxon>
    </lineage>
</organism>